<dbReference type="EMBL" id="UYYB01107608">
    <property type="protein sequence ID" value="VDM80172.1"/>
    <property type="molecule type" value="Genomic_DNA"/>
</dbReference>
<reference evidence="1 2" key="1">
    <citation type="submission" date="2018-11" db="EMBL/GenBank/DDBJ databases">
        <authorList>
            <consortium name="Pathogen Informatics"/>
        </authorList>
    </citation>
    <scope>NUCLEOTIDE SEQUENCE [LARGE SCALE GENOMIC DNA]</scope>
</reference>
<dbReference type="PANTHER" id="PTHR19871:SF38">
    <property type="entry name" value="PROTEIN QUI-1"/>
    <property type="match status" value="1"/>
</dbReference>
<gene>
    <name evidence="1" type="ORF">SVUK_LOCUS15170</name>
</gene>
<evidence type="ECO:0000313" key="1">
    <source>
        <dbReference type="EMBL" id="VDM80172.1"/>
    </source>
</evidence>
<evidence type="ECO:0008006" key="3">
    <source>
        <dbReference type="Google" id="ProtNLM"/>
    </source>
</evidence>
<keyword evidence="2" id="KW-1185">Reference proteome</keyword>
<dbReference type="AlphaFoldDB" id="A0A3P7LM18"/>
<protein>
    <recommendedName>
        <fullName evidence="3">DUF4062 domain-containing protein</fullName>
    </recommendedName>
</protein>
<proteinExistence type="predicted"/>
<feature type="non-terminal residue" evidence="1">
    <location>
        <position position="251"/>
    </location>
</feature>
<name>A0A3P7LM18_STRVU</name>
<dbReference type="OrthoDB" id="9990676at2759"/>
<dbReference type="Proteomes" id="UP000270094">
    <property type="component" value="Unassembled WGS sequence"/>
</dbReference>
<dbReference type="InterPro" id="IPR052752">
    <property type="entry name" value="NACHT-WD_repeat"/>
</dbReference>
<organism evidence="1 2">
    <name type="scientific">Strongylus vulgaris</name>
    <name type="common">Blood worm</name>
    <dbReference type="NCBI Taxonomy" id="40348"/>
    <lineage>
        <taxon>Eukaryota</taxon>
        <taxon>Metazoa</taxon>
        <taxon>Ecdysozoa</taxon>
        <taxon>Nematoda</taxon>
        <taxon>Chromadorea</taxon>
        <taxon>Rhabditida</taxon>
        <taxon>Rhabditina</taxon>
        <taxon>Rhabditomorpha</taxon>
        <taxon>Strongyloidea</taxon>
        <taxon>Strongylidae</taxon>
        <taxon>Strongylus</taxon>
    </lineage>
</organism>
<dbReference type="PANTHER" id="PTHR19871">
    <property type="entry name" value="BETA TRANSDUCIN-RELATED PROTEIN"/>
    <property type="match status" value="1"/>
</dbReference>
<accession>A0A3P7LM18</accession>
<evidence type="ECO:0000313" key="2">
    <source>
        <dbReference type="Proteomes" id="UP000270094"/>
    </source>
</evidence>
<sequence length="251" mass="28844">MFRRGSARRKSAAPSAQELSAQAFSPLSTRIYVIYGDSDEFEMERQMLWMDMLPELQSYAFHSGFDIEWIDPLSERGSLTETMVDRIMAGVEAEDSWLICLLGEKYGTTGPPNEMLKEEFEAIRAAVFEQSADLKLLDQHYVLDRTVKKGQYRLNTPVEDEKLRSKLAKVVQKGAKSVDLKLLDQHYVLDRTVKKGQYRLNTPVEDEKLRSKLAKVVQKGAKSAYDEGTINQINSDRQKRFFWSPIHRIAD</sequence>